<dbReference type="Proteomes" id="UP000823561">
    <property type="component" value="Chromosome 14"/>
</dbReference>
<accession>A0AAV6G6E7</accession>
<gene>
    <name evidence="2" type="ORF">AALO_G00189240</name>
</gene>
<sequence length="622" mass="71017">MISNMGVCKEIHIVEPHWEHVFHTEKKEMLTIFMGLQRHGIIRPHFTMHDMMEYLAYQEREAFMDRSCQMTGIVDGPSCLIWEVNILIKLMDIQREIDQELLEVKETSNALAIRSEISSISSPPLWAVKMAVKVIGYRFIYRPFAQDHHISEIVVDVVARLVHAMEADLLVDAANHALCLFLRAKAGSIAVEVLRKLPQDRIAYYTHLTAMRIVQSLQRKLKSMEIMKQAANCNSDELMVLLTGFIFCKLSKHFCSNSLPLLPGNILTLMLKASERKYPTASMKLVIHEDTVTCVLVFVLRLVFPDDDNVAAQLHVWPVLDEVVDRLAMCGARVTRDDRKDNFHIHIKEVIDMARSIYEQLLEGSGIQANLQYAVAARARMVSRDFASFVSEAILKTHQDRIDHVVGTSEKEDDPCLHQKNALINLVARFVYRLFPFSDLLKCFQLADQLGTLIQQDITDKEAALPRSLDKLQESTVVVHQEIAGRCYDGYLLIFPVRDGWDIDSFLTDKEHCIRTKGLIVKSIIHYFKDILSAREEEKRRKAEQEAEQNAKDPENTLTNVEEENEGPAQGEEECDAHITPTMKNPDTFSIASTISSLTPIQGFFRRMWRAVCCCATSQEED</sequence>
<organism evidence="2 3">
    <name type="scientific">Alosa alosa</name>
    <name type="common">allis shad</name>
    <dbReference type="NCBI Taxonomy" id="278164"/>
    <lineage>
        <taxon>Eukaryota</taxon>
        <taxon>Metazoa</taxon>
        <taxon>Chordata</taxon>
        <taxon>Craniata</taxon>
        <taxon>Vertebrata</taxon>
        <taxon>Euteleostomi</taxon>
        <taxon>Actinopterygii</taxon>
        <taxon>Neopterygii</taxon>
        <taxon>Teleostei</taxon>
        <taxon>Clupei</taxon>
        <taxon>Clupeiformes</taxon>
        <taxon>Clupeoidei</taxon>
        <taxon>Clupeidae</taxon>
        <taxon>Alosa</taxon>
    </lineage>
</organism>
<name>A0AAV6G6E7_9TELE</name>
<feature type="compositionally biased region" description="Basic and acidic residues" evidence="1">
    <location>
        <begin position="540"/>
        <end position="555"/>
    </location>
</feature>
<keyword evidence="3" id="KW-1185">Reference proteome</keyword>
<feature type="compositionally biased region" description="Acidic residues" evidence="1">
    <location>
        <begin position="561"/>
        <end position="573"/>
    </location>
</feature>
<evidence type="ECO:0000313" key="2">
    <source>
        <dbReference type="EMBL" id="KAG5270144.1"/>
    </source>
</evidence>
<reference evidence="2" key="1">
    <citation type="submission" date="2020-10" db="EMBL/GenBank/DDBJ databases">
        <title>Chromosome-scale genome assembly of the Allis shad, Alosa alosa.</title>
        <authorList>
            <person name="Margot Z."/>
            <person name="Christophe K."/>
            <person name="Cabau C."/>
            <person name="Louis A."/>
            <person name="Berthelot C."/>
            <person name="Parey E."/>
            <person name="Roest Crollius H."/>
            <person name="Montfort J."/>
            <person name="Robinson-Rechavi M."/>
            <person name="Bucao C."/>
            <person name="Bouchez O."/>
            <person name="Gislard M."/>
            <person name="Lluch J."/>
            <person name="Milhes M."/>
            <person name="Lampietro C."/>
            <person name="Lopez Roques C."/>
            <person name="Donnadieu C."/>
            <person name="Braasch I."/>
            <person name="Desvignes T."/>
            <person name="Postlethwait J."/>
            <person name="Bobe J."/>
            <person name="Guiguen Y."/>
        </authorList>
    </citation>
    <scope>NUCLEOTIDE SEQUENCE</scope>
    <source>
        <strain evidence="2">M-15738</strain>
        <tissue evidence="2">Blood</tissue>
    </source>
</reference>
<evidence type="ECO:0000313" key="3">
    <source>
        <dbReference type="Proteomes" id="UP000823561"/>
    </source>
</evidence>
<comment type="caution">
    <text evidence="2">The sequence shown here is derived from an EMBL/GenBank/DDBJ whole genome shotgun (WGS) entry which is preliminary data.</text>
</comment>
<feature type="region of interest" description="Disordered" evidence="1">
    <location>
        <begin position="540"/>
        <end position="573"/>
    </location>
</feature>
<dbReference type="AlphaFoldDB" id="A0AAV6G6E7"/>
<protein>
    <submittedName>
        <fullName evidence="2">Uncharacterized protein</fullName>
    </submittedName>
</protein>
<proteinExistence type="predicted"/>
<dbReference type="EMBL" id="JADWDJ010000014">
    <property type="protein sequence ID" value="KAG5270144.1"/>
    <property type="molecule type" value="Genomic_DNA"/>
</dbReference>
<evidence type="ECO:0000256" key="1">
    <source>
        <dbReference type="SAM" id="MobiDB-lite"/>
    </source>
</evidence>